<proteinExistence type="predicted"/>
<reference evidence="1 2" key="1">
    <citation type="submission" date="2016-04" db="EMBL/GenBank/DDBJ databases">
        <authorList>
            <person name="Evans L.H."/>
            <person name="Alamgir A."/>
            <person name="Owens N."/>
            <person name="Weber N.D."/>
            <person name="Virtaneva K."/>
            <person name="Barbian K."/>
            <person name="Babar A."/>
            <person name="Rosenke K."/>
        </authorList>
    </citation>
    <scope>NUCLEOTIDE SEQUENCE [LARGE SCALE GENOMIC DNA]</scope>
    <source>
        <strain evidence="1 2">JL2886</strain>
    </source>
</reference>
<name>A0A1B0ZPM6_9RHOB</name>
<sequence>MAGCTAAYILGWLHQTAEFAKGASCASLTFKHRAASS</sequence>
<organism evidence="1 2">
    <name type="scientific">Phaeobacter gallaeciensis</name>
    <dbReference type="NCBI Taxonomy" id="60890"/>
    <lineage>
        <taxon>Bacteria</taxon>
        <taxon>Pseudomonadati</taxon>
        <taxon>Pseudomonadota</taxon>
        <taxon>Alphaproteobacteria</taxon>
        <taxon>Rhodobacterales</taxon>
        <taxon>Roseobacteraceae</taxon>
        <taxon>Phaeobacter</taxon>
    </lineage>
</organism>
<evidence type="ECO:0000313" key="1">
    <source>
        <dbReference type="EMBL" id="ANP36034.1"/>
    </source>
</evidence>
<gene>
    <name evidence="1" type="ORF">JL2886_01113</name>
</gene>
<accession>A0A1B0ZPM6</accession>
<protein>
    <submittedName>
        <fullName evidence="1">Uncharacterized protein</fullName>
    </submittedName>
</protein>
<dbReference type="EMBL" id="CP015124">
    <property type="protein sequence ID" value="ANP36034.1"/>
    <property type="molecule type" value="Genomic_DNA"/>
</dbReference>
<dbReference type="Proteomes" id="UP000092565">
    <property type="component" value="Chromosome"/>
</dbReference>
<dbReference type="AlphaFoldDB" id="A0A1B0ZPM6"/>
<evidence type="ECO:0000313" key="2">
    <source>
        <dbReference type="Proteomes" id="UP000092565"/>
    </source>
</evidence>
<keyword evidence="2" id="KW-1185">Reference proteome</keyword>